<dbReference type="InterPro" id="IPR015797">
    <property type="entry name" value="NUDIX_hydrolase-like_dom_sf"/>
</dbReference>
<dbReference type="OrthoDB" id="10338069at2759"/>
<dbReference type="InterPro" id="IPR000086">
    <property type="entry name" value="NUDIX_hydrolase_dom"/>
</dbReference>
<dbReference type="AlphaFoldDB" id="A0A9W7KV86"/>
<dbReference type="EMBL" id="BRXZ01000483">
    <property type="protein sequence ID" value="GMI12531.1"/>
    <property type="molecule type" value="Genomic_DNA"/>
</dbReference>
<feature type="region of interest" description="Disordered" evidence="1">
    <location>
        <begin position="35"/>
        <end position="56"/>
    </location>
</feature>
<evidence type="ECO:0000256" key="1">
    <source>
        <dbReference type="SAM" id="MobiDB-lite"/>
    </source>
</evidence>
<evidence type="ECO:0000313" key="3">
    <source>
        <dbReference type="EMBL" id="GMI12531.1"/>
    </source>
</evidence>
<dbReference type="SUPFAM" id="SSF55811">
    <property type="entry name" value="Nudix"/>
    <property type="match status" value="1"/>
</dbReference>
<evidence type="ECO:0000259" key="2">
    <source>
        <dbReference type="PROSITE" id="PS51462"/>
    </source>
</evidence>
<dbReference type="PROSITE" id="PS51462">
    <property type="entry name" value="NUDIX"/>
    <property type="match status" value="1"/>
</dbReference>
<proteinExistence type="predicted"/>
<gene>
    <name evidence="3" type="ORF">TrRE_jg10828</name>
</gene>
<protein>
    <recommendedName>
        <fullName evidence="2">Nudix hydrolase domain-containing protein</fullName>
    </recommendedName>
</protein>
<evidence type="ECO:0000313" key="4">
    <source>
        <dbReference type="Proteomes" id="UP001165082"/>
    </source>
</evidence>
<keyword evidence="4" id="KW-1185">Reference proteome</keyword>
<accession>A0A9W7KV86</accession>
<feature type="domain" description="Nudix hydrolase" evidence="2">
    <location>
        <begin position="12"/>
        <end position="200"/>
    </location>
</feature>
<organism evidence="3 4">
    <name type="scientific">Triparma retinervis</name>
    <dbReference type="NCBI Taxonomy" id="2557542"/>
    <lineage>
        <taxon>Eukaryota</taxon>
        <taxon>Sar</taxon>
        <taxon>Stramenopiles</taxon>
        <taxon>Ochrophyta</taxon>
        <taxon>Bolidophyceae</taxon>
        <taxon>Parmales</taxon>
        <taxon>Triparmaceae</taxon>
        <taxon>Triparma</taxon>
    </lineage>
</organism>
<dbReference type="Proteomes" id="UP001165082">
    <property type="component" value="Unassembled WGS sequence"/>
</dbReference>
<reference evidence="3" key="1">
    <citation type="submission" date="2022-07" db="EMBL/GenBank/DDBJ databases">
        <title>Genome analysis of Parmales, a sister group of diatoms, reveals the evolutionary specialization of diatoms from phago-mixotrophs to photoautotrophs.</title>
        <authorList>
            <person name="Ban H."/>
            <person name="Sato S."/>
            <person name="Yoshikawa S."/>
            <person name="Kazumasa Y."/>
            <person name="Nakamura Y."/>
            <person name="Ichinomiya M."/>
            <person name="Saitoh K."/>
            <person name="Sato N."/>
            <person name="Blanc-Mathieu R."/>
            <person name="Endo H."/>
            <person name="Kuwata A."/>
            <person name="Ogata H."/>
        </authorList>
    </citation>
    <scope>NUCLEOTIDE SEQUENCE</scope>
</reference>
<comment type="caution">
    <text evidence="3">The sequence shown here is derived from an EMBL/GenBank/DDBJ whole genome shotgun (WGS) entry which is preliminary data.</text>
</comment>
<dbReference type="Gene3D" id="3.90.79.10">
    <property type="entry name" value="Nucleoside Triphosphate Pyrophosphohydrolase"/>
    <property type="match status" value="1"/>
</dbReference>
<sequence length="291" mass="32125">MSSSQTYAPPSNPHRAFVLCYHRVHGILLLLHPGKKGKKKKNGGRGKGKPPYYQFPGGRVDEGDYPGVEEWGSIKTLPRYYYLGALNGAIREVSEEINILVSPDRLKGLKMLHTDESTGKEFITHELKRRFFFVLELRDEDFKVLKGDSILDEGRGLTGCGLPPEVDGGLDGKKNMTPLQQHGGQLAQEESLPLLLGKMSPTSSRKKLSSVPLTPSGSLAMHLALKLSSEHVGFTFVSDLLVASGLVKLHSGGVCSEAAIRAMKGKGRREEEVKIMSTRVEEEEDEMMRRL</sequence>
<feature type="compositionally biased region" description="Basic residues" evidence="1">
    <location>
        <begin position="35"/>
        <end position="48"/>
    </location>
</feature>
<name>A0A9W7KV86_9STRA</name>